<organism evidence="2 3">
    <name type="scientific">Streptomyces antimycoticus</name>
    <dbReference type="NCBI Taxonomy" id="68175"/>
    <lineage>
        <taxon>Bacteria</taxon>
        <taxon>Bacillati</taxon>
        <taxon>Actinomycetota</taxon>
        <taxon>Actinomycetes</taxon>
        <taxon>Kitasatosporales</taxon>
        <taxon>Streptomycetaceae</taxon>
        <taxon>Streptomyces</taxon>
        <taxon>Streptomyces violaceusniger group</taxon>
    </lineage>
</organism>
<dbReference type="EMBL" id="AP019620">
    <property type="protein sequence ID" value="BBJ38471.1"/>
    <property type="molecule type" value="Genomic_DNA"/>
</dbReference>
<name>A0A499UMZ6_9ACTN</name>
<protein>
    <submittedName>
        <fullName evidence="2">Uncharacterized protein</fullName>
    </submittedName>
</protein>
<evidence type="ECO:0000313" key="2">
    <source>
        <dbReference type="EMBL" id="BBJ38471.1"/>
    </source>
</evidence>
<dbReference type="Proteomes" id="UP000463951">
    <property type="component" value="Chromosome"/>
</dbReference>
<accession>A0A499UMZ6</accession>
<gene>
    <name evidence="2" type="ORF">SSPO_011890</name>
</gene>
<reference evidence="2 3" key="1">
    <citation type="journal article" date="2020" name="Int. J. Syst. Evol. Microbiol.">
        <title>Reclassification of Streptomyces castelarensis and Streptomyces sporoclivatus as later heterotypic synonyms of Streptomyces antimycoticus.</title>
        <authorList>
            <person name="Komaki H."/>
            <person name="Tamura T."/>
        </authorList>
    </citation>
    <scope>NUCLEOTIDE SEQUENCE [LARGE SCALE GENOMIC DNA]</scope>
    <source>
        <strain evidence="2 3">NBRC 100767</strain>
    </source>
</reference>
<dbReference type="AlphaFoldDB" id="A0A499UMZ6"/>
<feature type="region of interest" description="Disordered" evidence="1">
    <location>
        <begin position="340"/>
        <end position="418"/>
    </location>
</feature>
<proteinExistence type="predicted"/>
<evidence type="ECO:0000313" key="3">
    <source>
        <dbReference type="Proteomes" id="UP000463951"/>
    </source>
</evidence>
<evidence type="ECO:0000256" key="1">
    <source>
        <dbReference type="SAM" id="MobiDB-lite"/>
    </source>
</evidence>
<sequence>MVAINPSKSTSYKELFPYRIDRAQGKFPIKRHPHAVVQLQPIDQPIEGNDRWIGFVVNMAAIPGEITKNPTVAIRYLDKAWQGTGALHAQDMAAARTAVVIGINSFERLNPQEGDAIGGAINSVGRKPELLMAVFGFVWTPRWVKGKRNRKVDIEEVRAAYQQLEGSNKRRAEANEKDLRDKGALPYGIFRDEVIRSEYTKSAVNILKDVNQQVHIVSQDADTGVAAISGVGVLRAYERVLTEMGAHPLLTIGGYHFDDFDWGRKADRRAKQLTRLANELDRAIRVGIAKKYPQMLYPTEPNLLIKAWDGQEGRVSGIFQDARGLALLEVQGPDVPARWWSRPRCPSRSPRPRRPRPGPAGARVPRFRRPTTGGGVHRRSSTGRTVRAGHATARRSAPDAKSRRSPAGDPATCHNACC</sequence>